<dbReference type="SUPFAM" id="SSF48230">
    <property type="entry name" value="Chondroitin AC/alginate lyase"/>
    <property type="match status" value="1"/>
</dbReference>
<comment type="subcellular location">
    <subcellularLocation>
        <location evidence="1">Periplasm</location>
    </subcellularLocation>
</comment>
<reference evidence="8 9" key="2">
    <citation type="submission" date="2017-07" db="EMBL/GenBank/DDBJ databases">
        <title>Candidatus Dactylopiibacterium carminicum, a nitrogen-fixing symbiont of the cochineal insect Dactylopius coccus and Dactylopius opuntiae (Hemiptera: Coccoidea: Dactylopiidae).</title>
        <authorList>
            <person name="Vera A."/>
        </authorList>
    </citation>
    <scope>NUCLEOTIDE SEQUENCE [LARGE SCALE GENOMIC DNA]</scope>
    <source>
        <strain evidence="8 9">NFDCM</strain>
    </source>
</reference>
<evidence type="ECO:0000313" key="9">
    <source>
        <dbReference type="Proteomes" id="UP000216107"/>
    </source>
</evidence>
<dbReference type="RefSeq" id="WP_095523035.1">
    <property type="nucleotide sequence ID" value="NZ_MDUX01000002.1"/>
</dbReference>
<keyword evidence="2" id="KW-0732">Signal</keyword>
<dbReference type="GO" id="GO:0042597">
    <property type="term" value="C:periplasmic space"/>
    <property type="evidence" value="ECO:0007669"/>
    <property type="project" value="UniProtKB-SubCell"/>
</dbReference>
<feature type="domain" description="Alginate lyase" evidence="5">
    <location>
        <begin position="76"/>
        <end position="261"/>
    </location>
</feature>
<dbReference type="EMBL" id="NMRN01000025">
    <property type="protein sequence ID" value="PAS92989.1"/>
    <property type="molecule type" value="Genomic_DNA"/>
</dbReference>
<evidence type="ECO:0000313" key="7">
    <source>
        <dbReference type="EMBL" id="KAF7600687.1"/>
    </source>
</evidence>
<gene>
    <name evidence="7" type="ORF">BGI27_00815</name>
    <name evidence="8" type="ORF">CGU29_09400</name>
</gene>
<feature type="domain" description="Heparinase II/III-like C-terminal" evidence="6">
    <location>
        <begin position="373"/>
        <end position="590"/>
    </location>
</feature>
<dbReference type="InterPro" id="IPR008929">
    <property type="entry name" value="Chondroitin_lyas"/>
</dbReference>
<dbReference type="EMBL" id="MDUX01000002">
    <property type="protein sequence ID" value="KAF7600687.1"/>
    <property type="molecule type" value="Genomic_DNA"/>
</dbReference>
<dbReference type="AlphaFoldDB" id="A0A272ES95"/>
<dbReference type="Proteomes" id="UP000623509">
    <property type="component" value="Unassembled WGS sequence"/>
</dbReference>
<evidence type="ECO:0000256" key="2">
    <source>
        <dbReference type="ARBA" id="ARBA00022729"/>
    </source>
</evidence>
<dbReference type="PANTHER" id="PTHR39210">
    <property type="entry name" value="HEPARIN-SULFATE LYASE"/>
    <property type="match status" value="1"/>
</dbReference>
<sequence length="710" mass="78768">MKQPDSISPALFPLYSAVQLEALRAAVIEPGPVGQSLAALRQRFEPWLAVPPEVPGQGEAGSDAHNRHQLNYQLIEAAGSLYLLSGEQRYADWIETALTRYANVYLSMDFHPQRNTNPPGRLFHQMLNETMWLLYASLGYGCVRHTFDAARRAHIEGWLLRPMVELFTVRYAHDFDHIHNHGLWAVAAVGLCGIAIGEPRFVDMAVDGLAGDRRTGGFLAQISQLFSPDGYYIEGPYYHRFAIRPLCLFAEALQLHRPELEIYQFKDRVIRTTIRALLATAYPDGRFPALNDASRSMSIRDEGVLIAVAIHAARYGCDATLLATAQQQGQVWVHPAALALADTAPEGAGHWPSTELREGPDGTRGAQGFLRSANAAGEISQVLMNYGQHGMGHGHFDTLGITWYSAGDEVLREYGFARWLNVESKFGGRYLPENKRYARQTVAHNCVVVDGACQNGFDVARADAVHGRRHFFVGEGDVQAMSARADEHHPGVHMQRSVLLLTLPELAHPLLVDLYRLVSDSQHQYDYALQYSGQITASTPPLVAETRQWQALGETDGYQHLFATARASLGDGLRLTWLQGRRFNTWAAAASEAELLCTLSGAGDPDSNLRRESGFLLRTRAATHLFASAFETHGLFDEESERCHGARPCLQAVRVLGHDETGSVLQILLTDQVLTLMLSNRPDVRPETEHELLIGDTRYAWSGYLACRRG</sequence>
<dbReference type="Pfam" id="PF07940">
    <property type="entry name" value="Hepar_II_III_C"/>
    <property type="match status" value="1"/>
</dbReference>
<dbReference type="Gene3D" id="2.70.98.70">
    <property type="match status" value="1"/>
</dbReference>
<dbReference type="InterPro" id="IPR012480">
    <property type="entry name" value="Hepar_II_III_C"/>
</dbReference>
<organism evidence="8 9">
    <name type="scientific">Candidatus Dactylopiibacterium carminicum</name>
    <dbReference type="NCBI Taxonomy" id="857335"/>
    <lineage>
        <taxon>Bacteria</taxon>
        <taxon>Pseudomonadati</taxon>
        <taxon>Pseudomonadota</taxon>
        <taxon>Betaproteobacteria</taxon>
        <taxon>Rhodocyclales</taxon>
        <taxon>Rhodocyclaceae</taxon>
        <taxon>Candidatus Dactylopiibacterium</taxon>
    </lineage>
</organism>
<reference evidence="7 10" key="1">
    <citation type="submission" date="2016-08" db="EMBL/GenBank/DDBJ databases">
        <title>Candidatus Dactylopiibacterium carminicum genome sequence.</title>
        <authorList>
            <person name="Ramirez-Puebla S.T."/>
            <person name="Ormeno-Orrillo E."/>
            <person name="Vera-Ponce De Leon A."/>
            <person name="Luis L."/>
            <person name="Sanchez-Flores A."/>
            <person name="Monica R."/>
            <person name="Martinez-Romero E."/>
        </authorList>
    </citation>
    <scope>NUCLEOTIDE SEQUENCE [LARGE SCALE GENOMIC DNA]</scope>
    <source>
        <strain evidence="7">END1</strain>
    </source>
</reference>
<keyword evidence="3" id="KW-0574">Periplasm</keyword>
<protein>
    <submittedName>
        <fullName evidence="8">Chondroitin lyase</fullName>
    </submittedName>
</protein>
<dbReference type="Gene3D" id="1.50.10.100">
    <property type="entry name" value="Chondroitin AC/alginate lyase"/>
    <property type="match status" value="1"/>
</dbReference>
<accession>A0A272ES95</accession>
<evidence type="ECO:0000259" key="5">
    <source>
        <dbReference type="Pfam" id="PF05426"/>
    </source>
</evidence>
<name>A0A272ES95_9RHOO</name>
<dbReference type="Proteomes" id="UP000216107">
    <property type="component" value="Unassembled WGS sequence"/>
</dbReference>
<dbReference type="OrthoDB" id="9772435at2"/>
<evidence type="ECO:0000256" key="1">
    <source>
        <dbReference type="ARBA" id="ARBA00004418"/>
    </source>
</evidence>
<evidence type="ECO:0000256" key="3">
    <source>
        <dbReference type="ARBA" id="ARBA00022764"/>
    </source>
</evidence>
<dbReference type="GO" id="GO:0016829">
    <property type="term" value="F:lyase activity"/>
    <property type="evidence" value="ECO:0007669"/>
    <property type="project" value="UniProtKB-KW"/>
</dbReference>
<dbReference type="PANTHER" id="PTHR39210:SF1">
    <property type="entry name" value="HEPARIN-SULFATE LYASE"/>
    <property type="match status" value="1"/>
</dbReference>
<evidence type="ECO:0000313" key="8">
    <source>
        <dbReference type="EMBL" id="PAS92989.1"/>
    </source>
</evidence>
<keyword evidence="4 8" id="KW-0456">Lyase</keyword>
<dbReference type="Pfam" id="PF05426">
    <property type="entry name" value="Alginate_lyase"/>
    <property type="match status" value="1"/>
</dbReference>
<dbReference type="InterPro" id="IPR008397">
    <property type="entry name" value="Alginate_lyase_dom"/>
</dbReference>
<keyword evidence="10" id="KW-1185">Reference proteome</keyword>
<comment type="caution">
    <text evidence="8">The sequence shown here is derived from an EMBL/GenBank/DDBJ whole genome shotgun (WGS) entry which is preliminary data.</text>
</comment>
<evidence type="ECO:0000259" key="6">
    <source>
        <dbReference type="Pfam" id="PF07940"/>
    </source>
</evidence>
<evidence type="ECO:0000256" key="4">
    <source>
        <dbReference type="ARBA" id="ARBA00023239"/>
    </source>
</evidence>
<proteinExistence type="predicted"/>
<evidence type="ECO:0000313" key="10">
    <source>
        <dbReference type="Proteomes" id="UP000623509"/>
    </source>
</evidence>